<evidence type="ECO:0000256" key="4">
    <source>
        <dbReference type="ARBA" id="ARBA00022960"/>
    </source>
</evidence>
<comment type="caution">
    <text evidence="10">The sequence shown here is derived from an EMBL/GenBank/DDBJ whole genome shotgun (WGS) entry which is preliminary data.</text>
</comment>
<dbReference type="InterPro" id="IPR002477">
    <property type="entry name" value="Peptidoglycan-bd-like"/>
</dbReference>
<dbReference type="InterPro" id="IPR038063">
    <property type="entry name" value="Transpep_catalytic_dom"/>
</dbReference>
<dbReference type="SUPFAM" id="SSF141523">
    <property type="entry name" value="L,D-transpeptidase catalytic domain-like"/>
    <property type="match status" value="1"/>
</dbReference>
<dbReference type="RefSeq" id="WP_067332372.1">
    <property type="nucleotide sequence ID" value="NZ_LNKT01000071.1"/>
</dbReference>
<sequence>MLKQTRKLLHLLLGTALVSLFLFAGSATAKSEDITFSETASELMINALEPESDKHFLKQLYTQLFYIPIWIKKDKPSRVSQELFDIIRADRSLEKTTDLYQNMLALEEEMHQLYAYPSSIVQKVNWEFKMSQLYEEYANYVLYGSINWGALQARLSNLRVSAITAGWITYKPDNSPLKVAENAILMGSLKKAFAEAEPNKYHYKALRKALDRYIDIKENGGWPHIDLKGVLKPGRSHPSVPTIRERLLITGDYIPCDESEENNRYDKCLKEAVIRFQKRNGLSAKGIIGKNTLKALNKTVEERIAIIKINLDRIKWLHERPDNRHIIINIPDYRLYYEENGELKMTMKVIVGKRKNPTPIFSNRVKSVVLNPYWNVPKSIIQKEMIPKLLRNPHAMAGQGIDIYTGWGSDAKKVSGGSVNWAQYRYSKTVPFRFAQRPGNKNALGRIKFLFPNQFHVYMHDTPTKHLFKRDKRSYSHGCIRLEKPKLMMETIASFNPSLELDKANKILKSKKNTYFSLENTIPIDVVYLTAWVDYDGKLQFRDDVYKYDELMIASVRKW</sequence>
<evidence type="ECO:0000256" key="8">
    <source>
        <dbReference type="SAM" id="SignalP"/>
    </source>
</evidence>
<evidence type="ECO:0000256" key="1">
    <source>
        <dbReference type="ARBA" id="ARBA00004752"/>
    </source>
</evidence>
<dbReference type="GO" id="GO:0004180">
    <property type="term" value="F:carboxypeptidase activity"/>
    <property type="evidence" value="ECO:0007669"/>
    <property type="project" value="UniProtKB-ARBA"/>
</dbReference>
<dbReference type="AlphaFoldDB" id="A0A151CDJ6"/>
<evidence type="ECO:0000256" key="2">
    <source>
        <dbReference type="ARBA" id="ARBA00005992"/>
    </source>
</evidence>
<keyword evidence="3" id="KW-0808">Transferase</keyword>
<accession>A0A151CDJ6</accession>
<dbReference type="Pfam" id="PF20142">
    <property type="entry name" value="Scaffold"/>
    <property type="match status" value="1"/>
</dbReference>
<keyword evidence="11" id="KW-1185">Reference proteome</keyword>
<dbReference type="PROSITE" id="PS52029">
    <property type="entry name" value="LD_TPASE"/>
    <property type="match status" value="1"/>
</dbReference>
<dbReference type="GO" id="GO:0008360">
    <property type="term" value="P:regulation of cell shape"/>
    <property type="evidence" value="ECO:0007669"/>
    <property type="project" value="UniProtKB-UniRule"/>
</dbReference>
<evidence type="ECO:0000256" key="5">
    <source>
        <dbReference type="ARBA" id="ARBA00022984"/>
    </source>
</evidence>
<evidence type="ECO:0000313" key="11">
    <source>
        <dbReference type="Proteomes" id="UP000075359"/>
    </source>
</evidence>
<dbReference type="STRING" id="1630136.AS592_00700"/>
<dbReference type="Gene3D" id="1.10.101.10">
    <property type="entry name" value="PGBD-like superfamily/PGBD"/>
    <property type="match status" value="1"/>
</dbReference>
<evidence type="ECO:0000256" key="7">
    <source>
        <dbReference type="PROSITE-ProRule" id="PRU01373"/>
    </source>
</evidence>
<keyword evidence="5 7" id="KW-0573">Peptidoglycan synthesis</keyword>
<dbReference type="GO" id="GO:0016740">
    <property type="term" value="F:transferase activity"/>
    <property type="evidence" value="ECO:0007669"/>
    <property type="project" value="UniProtKB-KW"/>
</dbReference>
<dbReference type="UniPathway" id="UPA00219"/>
<comment type="pathway">
    <text evidence="1 7">Cell wall biogenesis; peptidoglycan biosynthesis.</text>
</comment>
<dbReference type="PANTHER" id="PTHR41533:SF2">
    <property type="entry name" value="BLR7131 PROTEIN"/>
    <property type="match status" value="1"/>
</dbReference>
<comment type="similarity">
    <text evidence="2">Belongs to the YkuD family.</text>
</comment>
<dbReference type="Gene3D" id="2.40.440.10">
    <property type="entry name" value="L,D-transpeptidase catalytic domain-like"/>
    <property type="match status" value="1"/>
</dbReference>
<evidence type="ECO:0000259" key="9">
    <source>
        <dbReference type="PROSITE" id="PS52029"/>
    </source>
</evidence>
<evidence type="ECO:0000256" key="6">
    <source>
        <dbReference type="ARBA" id="ARBA00023316"/>
    </source>
</evidence>
<name>A0A151CDJ6_9BACT</name>
<dbReference type="InterPro" id="IPR045380">
    <property type="entry name" value="LD_TPept_scaffold_dom"/>
</dbReference>
<feature type="domain" description="L,D-TPase catalytic" evidence="9">
    <location>
        <begin position="324"/>
        <end position="502"/>
    </location>
</feature>
<dbReference type="Pfam" id="PF01471">
    <property type="entry name" value="PG_binding_1"/>
    <property type="match status" value="1"/>
</dbReference>
<dbReference type="InterPro" id="IPR052905">
    <property type="entry name" value="LD-transpeptidase_YkuD-like"/>
</dbReference>
<dbReference type="SUPFAM" id="SSF47090">
    <property type="entry name" value="PGBD-like"/>
    <property type="match status" value="1"/>
</dbReference>
<feature type="active site" description="Proton donor/acceptor" evidence="7">
    <location>
        <position position="460"/>
    </location>
</feature>
<keyword evidence="6 7" id="KW-0961">Cell wall biogenesis/degradation</keyword>
<evidence type="ECO:0000313" key="10">
    <source>
        <dbReference type="EMBL" id="KYJ85591.1"/>
    </source>
</evidence>
<proteinExistence type="inferred from homology"/>
<dbReference type="InterPro" id="IPR036366">
    <property type="entry name" value="PGBDSf"/>
</dbReference>
<dbReference type="GO" id="GO:0009252">
    <property type="term" value="P:peptidoglycan biosynthetic process"/>
    <property type="evidence" value="ECO:0007669"/>
    <property type="project" value="UniProtKB-UniPathway"/>
</dbReference>
<keyword evidence="8" id="KW-0732">Signal</keyword>
<dbReference type="InterPro" id="IPR036365">
    <property type="entry name" value="PGBD-like_sf"/>
</dbReference>
<reference evidence="10 11" key="1">
    <citation type="submission" date="2015-11" db="EMBL/GenBank/DDBJ databases">
        <title>Draft genome of Sulfurovum riftiae 1812E, a member of the Epsilonproteobacteria isolated from the tube of the deep-sea hydrothermal vent tubewom Riftia pachyptila.</title>
        <authorList>
            <person name="Vetriani C."/>
            <person name="Giovannelli D."/>
        </authorList>
    </citation>
    <scope>NUCLEOTIDE SEQUENCE [LARGE SCALE GENOMIC DNA]</scope>
    <source>
        <strain evidence="10 11">1812E</strain>
    </source>
</reference>
<gene>
    <name evidence="10" type="ORF">AS592_00700</name>
</gene>
<dbReference type="CDD" id="cd16913">
    <property type="entry name" value="YkuD_like"/>
    <property type="match status" value="1"/>
</dbReference>
<feature type="chain" id="PRO_5007578368" description="L,D-TPase catalytic domain-containing protein" evidence="8">
    <location>
        <begin position="30"/>
        <end position="559"/>
    </location>
</feature>
<dbReference type="Proteomes" id="UP000075359">
    <property type="component" value="Unassembled WGS sequence"/>
</dbReference>
<keyword evidence="4 7" id="KW-0133">Cell shape</keyword>
<feature type="signal peptide" evidence="8">
    <location>
        <begin position="1"/>
        <end position="29"/>
    </location>
</feature>
<organism evidence="10 11">
    <name type="scientific">Sulfurovum riftiae</name>
    <dbReference type="NCBI Taxonomy" id="1630136"/>
    <lineage>
        <taxon>Bacteria</taxon>
        <taxon>Pseudomonadati</taxon>
        <taxon>Campylobacterota</taxon>
        <taxon>Epsilonproteobacteria</taxon>
        <taxon>Campylobacterales</taxon>
        <taxon>Sulfurovaceae</taxon>
        <taxon>Sulfurovum</taxon>
    </lineage>
</organism>
<dbReference type="InterPro" id="IPR005490">
    <property type="entry name" value="LD_TPept_cat_dom"/>
</dbReference>
<dbReference type="EMBL" id="LNKT01000071">
    <property type="protein sequence ID" value="KYJ85591.1"/>
    <property type="molecule type" value="Genomic_DNA"/>
</dbReference>
<dbReference type="Pfam" id="PF03734">
    <property type="entry name" value="YkuD"/>
    <property type="match status" value="1"/>
</dbReference>
<dbReference type="GO" id="GO:0071555">
    <property type="term" value="P:cell wall organization"/>
    <property type="evidence" value="ECO:0007669"/>
    <property type="project" value="UniProtKB-UniRule"/>
</dbReference>
<feature type="active site" description="Nucleophile" evidence="7">
    <location>
        <position position="479"/>
    </location>
</feature>
<evidence type="ECO:0000256" key="3">
    <source>
        <dbReference type="ARBA" id="ARBA00022679"/>
    </source>
</evidence>
<dbReference type="PANTHER" id="PTHR41533">
    <property type="entry name" value="L,D-TRANSPEPTIDASE HI_1667-RELATED"/>
    <property type="match status" value="1"/>
</dbReference>
<protein>
    <recommendedName>
        <fullName evidence="9">L,D-TPase catalytic domain-containing protein</fullName>
    </recommendedName>
</protein>